<evidence type="ECO:0000313" key="4">
    <source>
        <dbReference type="Proteomes" id="UP000578112"/>
    </source>
</evidence>
<gene>
    <name evidence="3" type="ORF">BJ971_003212</name>
</gene>
<evidence type="ECO:0000256" key="1">
    <source>
        <dbReference type="SAM" id="Coils"/>
    </source>
</evidence>
<feature type="compositionally biased region" description="Basic and acidic residues" evidence="2">
    <location>
        <begin position="11"/>
        <end position="39"/>
    </location>
</feature>
<reference evidence="3 4" key="1">
    <citation type="submission" date="2020-08" db="EMBL/GenBank/DDBJ databases">
        <title>Sequencing the genomes of 1000 actinobacteria strains.</title>
        <authorList>
            <person name="Klenk H.-P."/>
        </authorList>
    </citation>
    <scope>NUCLEOTIDE SEQUENCE [LARGE SCALE GENOMIC DNA]</scope>
    <source>
        <strain evidence="3 4">DSM 43149</strain>
    </source>
</reference>
<dbReference type="Proteomes" id="UP000578112">
    <property type="component" value="Unassembled WGS sequence"/>
</dbReference>
<name>A0A7W7HXQ5_9ACTN</name>
<organism evidence="3 4">
    <name type="scientific">Actinoplanes digitatis</name>
    <dbReference type="NCBI Taxonomy" id="1868"/>
    <lineage>
        <taxon>Bacteria</taxon>
        <taxon>Bacillati</taxon>
        <taxon>Actinomycetota</taxon>
        <taxon>Actinomycetes</taxon>
        <taxon>Micromonosporales</taxon>
        <taxon>Micromonosporaceae</taxon>
        <taxon>Actinoplanes</taxon>
    </lineage>
</organism>
<dbReference type="InterPro" id="IPR011990">
    <property type="entry name" value="TPR-like_helical_dom_sf"/>
</dbReference>
<dbReference type="EMBL" id="JACHNH010000001">
    <property type="protein sequence ID" value="MBB4762656.1"/>
    <property type="molecule type" value="Genomic_DNA"/>
</dbReference>
<dbReference type="Gene3D" id="1.25.40.10">
    <property type="entry name" value="Tetratricopeptide repeat domain"/>
    <property type="match status" value="1"/>
</dbReference>
<accession>A0A7W7HXQ5</accession>
<dbReference type="SUPFAM" id="SSF81901">
    <property type="entry name" value="HCP-like"/>
    <property type="match status" value="1"/>
</dbReference>
<feature type="region of interest" description="Disordered" evidence="2">
    <location>
        <begin position="331"/>
        <end position="362"/>
    </location>
</feature>
<proteinExistence type="predicted"/>
<keyword evidence="4" id="KW-1185">Reference proteome</keyword>
<comment type="caution">
    <text evidence="3">The sequence shown here is derived from an EMBL/GenBank/DDBJ whole genome shotgun (WGS) entry which is preliminary data.</text>
</comment>
<feature type="region of interest" description="Disordered" evidence="2">
    <location>
        <begin position="11"/>
        <end position="46"/>
    </location>
</feature>
<sequence>MNIEHQLKMAFEKEMGEESRNTTKKQFEDFESERKKRSEAPACRSGEASTATSARYGIAAYFVGVHLAACGHLEEAATWLKEAAERDIGDSAFRLAKIYETQAVTDFNRQFDFDDPLIADTEEKFSEAYYWYHKAASAGYARQSFPGGEALDDPVLSLDCCSGVRAVSSEEAAARLLLDSRLNAERMIRDAREDVCTTIRMARTEIRDLSLEHQRLTAEVVEHRKTLNIFRTFSGRPLVALPYLWLMIVASWFSPVTRSHLGRVRAVYWDTLSRASLIPPHSGLLKPSTRVTVRAHAFMRRVVMAMFSFLFRIDHAGPSWVDATASGSGRVRRKSSTAAGEGCRSRRSQPDLADELVGSPHY</sequence>
<dbReference type="AlphaFoldDB" id="A0A7W7HXQ5"/>
<evidence type="ECO:0000256" key="2">
    <source>
        <dbReference type="SAM" id="MobiDB-lite"/>
    </source>
</evidence>
<feature type="coiled-coil region" evidence="1">
    <location>
        <begin position="199"/>
        <end position="226"/>
    </location>
</feature>
<dbReference type="RefSeq" id="WP_184993902.1">
    <property type="nucleotide sequence ID" value="NZ_BOMK01000009.1"/>
</dbReference>
<evidence type="ECO:0000313" key="3">
    <source>
        <dbReference type="EMBL" id="MBB4762656.1"/>
    </source>
</evidence>
<protein>
    <submittedName>
        <fullName evidence="3">Uncharacterized protein</fullName>
    </submittedName>
</protein>
<keyword evidence="1" id="KW-0175">Coiled coil</keyword>